<evidence type="ECO:0000313" key="3">
    <source>
        <dbReference type="Proteomes" id="UP000267096"/>
    </source>
</evidence>
<gene>
    <name evidence="2" type="ORF">ASIM_LOCUS7145</name>
</gene>
<accession>A0A3P6P5P7</accession>
<reference evidence="2 3" key="1">
    <citation type="submission" date="2018-11" db="EMBL/GenBank/DDBJ databases">
        <authorList>
            <consortium name="Pathogen Informatics"/>
        </authorList>
    </citation>
    <scope>NUCLEOTIDE SEQUENCE [LARGE SCALE GENOMIC DNA]</scope>
</reference>
<organism evidence="2 3">
    <name type="scientific">Anisakis simplex</name>
    <name type="common">Herring worm</name>
    <dbReference type="NCBI Taxonomy" id="6269"/>
    <lineage>
        <taxon>Eukaryota</taxon>
        <taxon>Metazoa</taxon>
        <taxon>Ecdysozoa</taxon>
        <taxon>Nematoda</taxon>
        <taxon>Chromadorea</taxon>
        <taxon>Rhabditida</taxon>
        <taxon>Spirurina</taxon>
        <taxon>Ascaridomorpha</taxon>
        <taxon>Ascaridoidea</taxon>
        <taxon>Anisakidae</taxon>
        <taxon>Anisakis</taxon>
        <taxon>Anisakis simplex complex</taxon>
    </lineage>
</organism>
<sequence>MYLDSGTSFDSEADYSDASEDAISRRVKRTPQEEKAEARPSRELRIKTTKIKEKSGEEVEIVRIVSIFL</sequence>
<feature type="compositionally biased region" description="Acidic residues" evidence="1">
    <location>
        <begin position="11"/>
        <end position="20"/>
    </location>
</feature>
<evidence type="ECO:0000313" key="2">
    <source>
        <dbReference type="EMBL" id="VDK28607.1"/>
    </source>
</evidence>
<dbReference type="Proteomes" id="UP000267096">
    <property type="component" value="Unassembled WGS sequence"/>
</dbReference>
<evidence type="ECO:0000256" key="1">
    <source>
        <dbReference type="SAM" id="MobiDB-lite"/>
    </source>
</evidence>
<feature type="compositionally biased region" description="Basic and acidic residues" evidence="1">
    <location>
        <begin position="30"/>
        <end position="42"/>
    </location>
</feature>
<dbReference type="EMBL" id="UYRR01016765">
    <property type="protein sequence ID" value="VDK28607.1"/>
    <property type="molecule type" value="Genomic_DNA"/>
</dbReference>
<feature type="region of interest" description="Disordered" evidence="1">
    <location>
        <begin position="1"/>
        <end position="42"/>
    </location>
</feature>
<protein>
    <submittedName>
        <fullName evidence="2">Uncharacterized protein</fullName>
    </submittedName>
</protein>
<dbReference type="OrthoDB" id="5836080at2759"/>
<proteinExistence type="predicted"/>
<keyword evidence="3" id="KW-1185">Reference proteome</keyword>
<dbReference type="AlphaFoldDB" id="A0A3P6P5P7"/>
<name>A0A3P6P5P7_ANISI</name>